<evidence type="ECO:0000256" key="1">
    <source>
        <dbReference type="SAM" id="MobiDB-lite"/>
    </source>
</evidence>
<keyword evidence="3" id="KW-1185">Reference proteome</keyword>
<dbReference type="Proteomes" id="UP000799302">
    <property type="component" value="Unassembled WGS sequence"/>
</dbReference>
<gene>
    <name evidence="2" type="ORF">BT63DRAFT_437618</name>
</gene>
<dbReference type="AlphaFoldDB" id="A0A6A6UL54"/>
<name>A0A6A6UL54_9PEZI</name>
<proteinExistence type="predicted"/>
<organism evidence="2 3">
    <name type="scientific">Microthyrium microscopicum</name>
    <dbReference type="NCBI Taxonomy" id="703497"/>
    <lineage>
        <taxon>Eukaryota</taxon>
        <taxon>Fungi</taxon>
        <taxon>Dikarya</taxon>
        <taxon>Ascomycota</taxon>
        <taxon>Pezizomycotina</taxon>
        <taxon>Dothideomycetes</taxon>
        <taxon>Dothideomycetes incertae sedis</taxon>
        <taxon>Microthyriales</taxon>
        <taxon>Microthyriaceae</taxon>
        <taxon>Microthyrium</taxon>
    </lineage>
</organism>
<protein>
    <recommendedName>
        <fullName evidence="4">CUE domain-containing protein</fullName>
    </recommendedName>
</protein>
<reference evidence="2" key="1">
    <citation type="journal article" date="2020" name="Stud. Mycol.">
        <title>101 Dothideomycetes genomes: a test case for predicting lifestyles and emergence of pathogens.</title>
        <authorList>
            <person name="Haridas S."/>
            <person name="Albert R."/>
            <person name="Binder M."/>
            <person name="Bloem J."/>
            <person name="Labutti K."/>
            <person name="Salamov A."/>
            <person name="Andreopoulos B."/>
            <person name="Baker S."/>
            <person name="Barry K."/>
            <person name="Bills G."/>
            <person name="Bluhm B."/>
            <person name="Cannon C."/>
            <person name="Castanera R."/>
            <person name="Culley D."/>
            <person name="Daum C."/>
            <person name="Ezra D."/>
            <person name="Gonzalez J."/>
            <person name="Henrissat B."/>
            <person name="Kuo A."/>
            <person name="Liang C."/>
            <person name="Lipzen A."/>
            <person name="Lutzoni F."/>
            <person name="Magnuson J."/>
            <person name="Mondo S."/>
            <person name="Nolan M."/>
            <person name="Ohm R."/>
            <person name="Pangilinan J."/>
            <person name="Park H.-J."/>
            <person name="Ramirez L."/>
            <person name="Alfaro M."/>
            <person name="Sun H."/>
            <person name="Tritt A."/>
            <person name="Yoshinaga Y."/>
            <person name="Zwiers L.-H."/>
            <person name="Turgeon B."/>
            <person name="Goodwin S."/>
            <person name="Spatafora J."/>
            <person name="Crous P."/>
            <person name="Grigoriev I."/>
        </authorList>
    </citation>
    <scope>NUCLEOTIDE SEQUENCE</scope>
    <source>
        <strain evidence="2">CBS 115976</strain>
    </source>
</reference>
<evidence type="ECO:0008006" key="4">
    <source>
        <dbReference type="Google" id="ProtNLM"/>
    </source>
</evidence>
<evidence type="ECO:0000313" key="3">
    <source>
        <dbReference type="Proteomes" id="UP000799302"/>
    </source>
</evidence>
<evidence type="ECO:0000313" key="2">
    <source>
        <dbReference type="EMBL" id="KAF2671624.1"/>
    </source>
</evidence>
<sequence>MASEATQTDKSVTWKSIDPSLITAEELIDALDNRSQSLPAAGLRKALCRLLNVNIADWGEFRNLYLAKLKGNTEWRTQPVDPVLFKKYLASHPESFKEYRKDNVVVTKIGDSSESAYSPVGNMNAPERRSDDASSEQSLALRQQKPAVSSVEPVEKTRKIENVKNAFPDLSILRVVDALKKHRWDVRDAIGYLSNEDLEDAD</sequence>
<accession>A0A6A6UL54</accession>
<dbReference type="EMBL" id="MU004232">
    <property type="protein sequence ID" value="KAF2671624.1"/>
    <property type="molecule type" value="Genomic_DNA"/>
</dbReference>
<feature type="region of interest" description="Disordered" evidence="1">
    <location>
        <begin position="114"/>
        <end position="153"/>
    </location>
</feature>